<keyword evidence="4" id="KW-0560">Oxidoreductase</keyword>
<keyword evidence="8" id="KW-1185">Reference proteome</keyword>
<dbReference type="Gene3D" id="3.30.9.10">
    <property type="entry name" value="D-Amino Acid Oxidase, subunit A, domain 2"/>
    <property type="match status" value="1"/>
</dbReference>
<dbReference type="InterPro" id="IPR045170">
    <property type="entry name" value="MTOX"/>
</dbReference>
<feature type="region of interest" description="Disordered" evidence="5">
    <location>
        <begin position="395"/>
        <end position="414"/>
    </location>
</feature>
<protein>
    <submittedName>
        <fullName evidence="7">Monomeric sarcosine oxidase</fullName>
    </submittedName>
</protein>
<organism evidence="7 8">
    <name type="scientific">Eilatimonas milleporae</name>
    <dbReference type="NCBI Taxonomy" id="911205"/>
    <lineage>
        <taxon>Bacteria</taxon>
        <taxon>Pseudomonadati</taxon>
        <taxon>Pseudomonadota</taxon>
        <taxon>Alphaproteobacteria</taxon>
        <taxon>Kordiimonadales</taxon>
        <taxon>Kordiimonadaceae</taxon>
        <taxon>Eilatimonas</taxon>
    </lineage>
</organism>
<dbReference type="SUPFAM" id="SSF51905">
    <property type="entry name" value="FAD/NAD(P)-binding domain"/>
    <property type="match status" value="1"/>
</dbReference>
<dbReference type="OrthoDB" id="9806257at2"/>
<dbReference type="PROSITE" id="PS51318">
    <property type="entry name" value="TAT"/>
    <property type="match status" value="1"/>
</dbReference>
<evidence type="ECO:0000313" key="7">
    <source>
        <dbReference type="EMBL" id="RMB12062.1"/>
    </source>
</evidence>
<keyword evidence="2" id="KW-0285">Flavoprotein</keyword>
<accession>A0A3M0CRE9</accession>
<evidence type="ECO:0000256" key="1">
    <source>
        <dbReference type="ARBA" id="ARBA00001974"/>
    </source>
</evidence>
<evidence type="ECO:0000256" key="4">
    <source>
        <dbReference type="ARBA" id="ARBA00023002"/>
    </source>
</evidence>
<dbReference type="Pfam" id="PF01266">
    <property type="entry name" value="DAO"/>
    <property type="match status" value="1"/>
</dbReference>
<evidence type="ECO:0000256" key="3">
    <source>
        <dbReference type="ARBA" id="ARBA00022827"/>
    </source>
</evidence>
<dbReference type="SUPFAM" id="SSF54373">
    <property type="entry name" value="FAD-linked reductases, C-terminal domain"/>
    <property type="match status" value="1"/>
</dbReference>
<dbReference type="GO" id="GO:0008115">
    <property type="term" value="F:sarcosine oxidase activity"/>
    <property type="evidence" value="ECO:0007669"/>
    <property type="project" value="TreeGrafter"/>
</dbReference>
<dbReference type="GO" id="GO:0050660">
    <property type="term" value="F:flavin adenine dinucleotide binding"/>
    <property type="evidence" value="ECO:0007669"/>
    <property type="project" value="InterPro"/>
</dbReference>
<evidence type="ECO:0000256" key="5">
    <source>
        <dbReference type="SAM" id="MobiDB-lite"/>
    </source>
</evidence>
<evidence type="ECO:0000313" key="8">
    <source>
        <dbReference type="Proteomes" id="UP000271227"/>
    </source>
</evidence>
<reference evidence="7 8" key="1">
    <citation type="submission" date="2018-10" db="EMBL/GenBank/DDBJ databases">
        <title>Genomic Encyclopedia of Archaeal and Bacterial Type Strains, Phase II (KMG-II): from individual species to whole genera.</title>
        <authorList>
            <person name="Goeker M."/>
        </authorList>
    </citation>
    <scope>NUCLEOTIDE SEQUENCE [LARGE SCALE GENOMIC DNA]</scope>
    <source>
        <strain evidence="7 8">DSM 25217</strain>
    </source>
</reference>
<dbReference type="Gene3D" id="3.50.50.60">
    <property type="entry name" value="FAD/NAD(P)-binding domain"/>
    <property type="match status" value="1"/>
</dbReference>
<keyword evidence="3" id="KW-0274">FAD</keyword>
<dbReference type="InterPro" id="IPR006311">
    <property type="entry name" value="TAT_signal"/>
</dbReference>
<evidence type="ECO:0000256" key="2">
    <source>
        <dbReference type="ARBA" id="ARBA00022630"/>
    </source>
</evidence>
<dbReference type="RefSeq" id="WP_121937277.1">
    <property type="nucleotide sequence ID" value="NZ_REFR01000009.1"/>
</dbReference>
<name>A0A3M0CRE9_9PROT</name>
<dbReference type="InterPro" id="IPR036188">
    <property type="entry name" value="FAD/NAD-bd_sf"/>
</dbReference>
<dbReference type="InterPro" id="IPR006076">
    <property type="entry name" value="FAD-dep_OxRdtase"/>
</dbReference>
<gene>
    <name evidence="7" type="ORF">BXY39_0552</name>
</gene>
<evidence type="ECO:0000259" key="6">
    <source>
        <dbReference type="Pfam" id="PF01266"/>
    </source>
</evidence>
<dbReference type="EMBL" id="REFR01000009">
    <property type="protein sequence ID" value="RMB12062.1"/>
    <property type="molecule type" value="Genomic_DNA"/>
</dbReference>
<comment type="cofactor">
    <cofactor evidence="1">
        <name>FAD</name>
        <dbReference type="ChEBI" id="CHEBI:57692"/>
    </cofactor>
</comment>
<dbReference type="InParanoid" id="A0A3M0CRE9"/>
<dbReference type="Proteomes" id="UP000271227">
    <property type="component" value="Unassembled WGS sequence"/>
</dbReference>
<dbReference type="AlphaFoldDB" id="A0A3M0CRE9"/>
<proteinExistence type="predicted"/>
<sequence length="414" mass="44227">MTIRRRDILMGLGAAGTAASLASMVRTVPAAAAPNVDVLVVGAGVFGAWTAAALHRAGISVGLVEAVSPAHSRASSGGESRVTRCGYGDADLYTDWAYSSLDDWRALSDRSSLPLFHETGVLWLSRPGDPFLQATLAGLTKRGIAHDLLDTDSLRLVIPHMTLADDDVALLEPGGGALMARRSVQTLVRDLVDGGVPLITARIKPVTGDDSGRLTAIVTENGDRLTADRFVLACGPWLDQVAPDAMADRLFVTRQDVFYFAVPAGDPSYAAGGIPVWADLPFYGMPDIEGRGFKVASDTHGPAIDPDRADRRPSPQKLAEARDFLHRRFPTLAGAPLIESRVCQYENTSSGDLLVDRHPSYDNVWLAGGGSGHGFKHGPALGRFTADLVMGRRTRTEPRLSLATKSRTQDRAVQ</sequence>
<dbReference type="PANTHER" id="PTHR10961:SF46">
    <property type="entry name" value="PEROXISOMAL SARCOSINE OXIDASE"/>
    <property type="match status" value="1"/>
</dbReference>
<feature type="domain" description="FAD dependent oxidoreductase" evidence="6">
    <location>
        <begin position="37"/>
        <end position="388"/>
    </location>
</feature>
<comment type="caution">
    <text evidence="7">The sequence shown here is derived from an EMBL/GenBank/DDBJ whole genome shotgun (WGS) entry which is preliminary data.</text>
</comment>
<dbReference type="PANTHER" id="PTHR10961">
    <property type="entry name" value="PEROXISOMAL SARCOSINE OXIDASE"/>
    <property type="match status" value="1"/>
</dbReference>